<dbReference type="InterPro" id="IPR017871">
    <property type="entry name" value="ABC_transporter-like_CS"/>
</dbReference>
<sequence length="332" mass="36128">MTGPVLSIRNLSVTYRIANEDFPAVSDVNLDLAAGERIGIVGESGSGKSTLALALMRLHKHPARIASGSVTIGGTDLLSLGKEPLRRFRWDRVSMIPQGAMNSLNPVTTVRRQMTDTIRAHTRELSKRDINARIEDLLERVGLDRGVADLYPHELSGGMKQRVCIALAIVLEPQLIIADEPTSALDVVVQRRVIETLKDVQSQLGAAMILIGHDMGLMAQSVDRLAVMYAGRLVDDAPIRDFFHDPQHPYSRLLIDSLPSPDELKPLTGIPGMQPGLGRLPDGCPFHPRCPNAAEVCRNIDPPLELSGPSRRAACHMVAAARAGRNFEEVTG</sequence>
<feature type="domain" description="ABC transporter" evidence="5">
    <location>
        <begin position="8"/>
        <end position="255"/>
    </location>
</feature>
<dbReference type="SMART" id="SM00382">
    <property type="entry name" value="AAA"/>
    <property type="match status" value="1"/>
</dbReference>
<dbReference type="GO" id="GO:0016887">
    <property type="term" value="F:ATP hydrolysis activity"/>
    <property type="evidence" value="ECO:0007669"/>
    <property type="project" value="InterPro"/>
</dbReference>
<gene>
    <name evidence="6" type="ORF">FHY64_16265</name>
</gene>
<dbReference type="RefSeq" id="WP_140196642.1">
    <property type="nucleotide sequence ID" value="NZ_CP065915.1"/>
</dbReference>
<dbReference type="CDD" id="cd03257">
    <property type="entry name" value="ABC_NikE_OppD_transporters"/>
    <property type="match status" value="1"/>
</dbReference>
<dbReference type="PROSITE" id="PS00211">
    <property type="entry name" value="ABC_TRANSPORTER_1"/>
    <property type="match status" value="1"/>
</dbReference>
<name>A0A5C5GDE1_9RHOB</name>
<evidence type="ECO:0000313" key="7">
    <source>
        <dbReference type="Proteomes" id="UP000314011"/>
    </source>
</evidence>
<reference evidence="6 7" key="1">
    <citation type="submission" date="2019-06" db="EMBL/GenBank/DDBJ databases">
        <title>Genome of new Rhodobacteraceae sp. SM1903.</title>
        <authorList>
            <person name="Ren X."/>
        </authorList>
    </citation>
    <scope>NUCLEOTIDE SEQUENCE [LARGE SCALE GENOMIC DNA]</scope>
    <source>
        <strain evidence="6 7">SM1903</strain>
    </source>
</reference>
<dbReference type="GO" id="GO:0015833">
    <property type="term" value="P:peptide transport"/>
    <property type="evidence" value="ECO:0007669"/>
    <property type="project" value="InterPro"/>
</dbReference>
<dbReference type="FunFam" id="3.40.50.300:FF:000016">
    <property type="entry name" value="Oligopeptide ABC transporter ATP-binding component"/>
    <property type="match status" value="1"/>
</dbReference>
<dbReference type="OrthoDB" id="7957282at2"/>
<dbReference type="Proteomes" id="UP000314011">
    <property type="component" value="Unassembled WGS sequence"/>
</dbReference>
<dbReference type="InterPro" id="IPR013563">
    <property type="entry name" value="Oligopep_ABC_C"/>
</dbReference>
<evidence type="ECO:0000256" key="4">
    <source>
        <dbReference type="ARBA" id="ARBA00022840"/>
    </source>
</evidence>
<dbReference type="GO" id="GO:0055085">
    <property type="term" value="P:transmembrane transport"/>
    <property type="evidence" value="ECO:0007669"/>
    <property type="project" value="UniProtKB-ARBA"/>
</dbReference>
<dbReference type="GO" id="GO:0005886">
    <property type="term" value="C:plasma membrane"/>
    <property type="evidence" value="ECO:0007669"/>
    <property type="project" value="UniProtKB-SubCell"/>
</dbReference>
<proteinExistence type="predicted"/>
<keyword evidence="3" id="KW-0547">Nucleotide-binding</keyword>
<evidence type="ECO:0000256" key="3">
    <source>
        <dbReference type="ARBA" id="ARBA00022741"/>
    </source>
</evidence>
<keyword evidence="4 6" id="KW-0067">ATP-binding</keyword>
<comment type="subcellular location">
    <subcellularLocation>
        <location evidence="1">Cell inner membrane</location>
        <topology evidence="1">Peripheral membrane protein</topology>
    </subcellularLocation>
</comment>
<dbReference type="NCBIfam" id="TIGR01727">
    <property type="entry name" value="oligo_HPY"/>
    <property type="match status" value="1"/>
</dbReference>
<dbReference type="InterPro" id="IPR003593">
    <property type="entry name" value="AAA+_ATPase"/>
</dbReference>
<evidence type="ECO:0000259" key="5">
    <source>
        <dbReference type="PROSITE" id="PS50893"/>
    </source>
</evidence>
<dbReference type="InterPro" id="IPR003439">
    <property type="entry name" value="ABC_transporter-like_ATP-bd"/>
</dbReference>
<protein>
    <submittedName>
        <fullName evidence="6">ABC transporter ATP-binding protein</fullName>
    </submittedName>
</protein>
<keyword evidence="7" id="KW-1185">Reference proteome</keyword>
<organism evidence="6 7">
    <name type="scientific">Pelagovum pacificum</name>
    <dbReference type="NCBI Taxonomy" id="2588711"/>
    <lineage>
        <taxon>Bacteria</taxon>
        <taxon>Pseudomonadati</taxon>
        <taxon>Pseudomonadota</taxon>
        <taxon>Alphaproteobacteria</taxon>
        <taxon>Rhodobacterales</taxon>
        <taxon>Paracoccaceae</taxon>
        <taxon>Pelagovum</taxon>
    </lineage>
</organism>
<dbReference type="AlphaFoldDB" id="A0A5C5GDE1"/>
<dbReference type="SUPFAM" id="SSF52540">
    <property type="entry name" value="P-loop containing nucleoside triphosphate hydrolases"/>
    <property type="match status" value="1"/>
</dbReference>
<dbReference type="Pfam" id="PF08352">
    <property type="entry name" value="oligo_HPY"/>
    <property type="match status" value="1"/>
</dbReference>
<dbReference type="EMBL" id="VFFF01000002">
    <property type="protein sequence ID" value="TNY31559.1"/>
    <property type="molecule type" value="Genomic_DNA"/>
</dbReference>
<keyword evidence="2" id="KW-0813">Transport</keyword>
<accession>A0A5C5GDE1</accession>
<evidence type="ECO:0000256" key="1">
    <source>
        <dbReference type="ARBA" id="ARBA00004417"/>
    </source>
</evidence>
<dbReference type="GO" id="GO:0005524">
    <property type="term" value="F:ATP binding"/>
    <property type="evidence" value="ECO:0007669"/>
    <property type="project" value="UniProtKB-KW"/>
</dbReference>
<dbReference type="InterPro" id="IPR027417">
    <property type="entry name" value="P-loop_NTPase"/>
</dbReference>
<dbReference type="Pfam" id="PF00005">
    <property type="entry name" value="ABC_tran"/>
    <property type="match status" value="1"/>
</dbReference>
<evidence type="ECO:0000256" key="2">
    <source>
        <dbReference type="ARBA" id="ARBA00022448"/>
    </source>
</evidence>
<dbReference type="Gene3D" id="3.40.50.300">
    <property type="entry name" value="P-loop containing nucleotide triphosphate hydrolases"/>
    <property type="match status" value="1"/>
</dbReference>
<dbReference type="PANTHER" id="PTHR43067">
    <property type="entry name" value="OLIGOPEPTIDE/DIPEPTIDE ABC TRANSPORTER, ATPASE SUBUNIT"/>
    <property type="match status" value="1"/>
</dbReference>
<dbReference type="PANTHER" id="PTHR43067:SF3">
    <property type="entry name" value="MALTOSE ABC TRANSPORTER, ATP-BINDING PROTEIN"/>
    <property type="match status" value="1"/>
</dbReference>
<dbReference type="PROSITE" id="PS50893">
    <property type="entry name" value="ABC_TRANSPORTER_2"/>
    <property type="match status" value="1"/>
</dbReference>
<evidence type="ECO:0000313" key="6">
    <source>
        <dbReference type="EMBL" id="TNY31559.1"/>
    </source>
</evidence>
<comment type="caution">
    <text evidence="6">The sequence shown here is derived from an EMBL/GenBank/DDBJ whole genome shotgun (WGS) entry which is preliminary data.</text>
</comment>